<gene>
    <name evidence="1" type="ORF">CRX42_34635</name>
</gene>
<dbReference type="PANTHER" id="PTHR45398">
    <property type="match status" value="1"/>
</dbReference>
<organism evidence="1 2">
    <name type="scientific">Pseudomonas jessenii</name>
    <dbReference type="NCBI Taxonomy" id="77298"/>
    <lineage>
        <taxon>Bacteria</taxon>
        <taxon>Pseudomonadati</taxon>
        <taxon>Pseudomonadota</taxon>
        <taxon>Gammaproteobacteria</taxon>
        <taxon>Pseudomonadales</taxon>
        <taxon>Pseudomonadaceae</taxon>
        <taxon>Pseudomonas</taxon>
    </lineage>
</organism>
<evidence type="ECO:0008006" key="3">
    <source>
        <dbReference type="Google" id="ProtNLM"/>
    </source>
</evidence>
<dbReference type="OrthoDB" id="6733872at2"/>
<dbReference type="Proteomes" id="UP000247437">
    <property type="component" value="Unassembled WGS sequence"/>
</dbReference>
<name>A0A2W0E927_PSEJE</name>
<dbReference type="AlphaFoldDB" id="A0A2W0E927"/>
<dbReference type="RefSeq" id="WP_146242226.1">
    <property type="nucleotide sequence ID" value="NZ_PDLL01001237.1"/>
</dbReference>
<dbReference type="EMBL" id="PDLL01001237">
    <property type="protein sequence ID" value="PYY66049.1"/>
    <property type="molecule type" value="Genomic_DNA"/>
</dbReference>
<protein>
    <recommendedName>
        <fullName evidence="3">Carrier domain-containing protein</fullName>
    </recommendedName>
</protein>
<reference evidence="1 2" key="1">
    <citation type="journal article" date="2018" name="Appl. Microbiol. Biotechnol.">
        <title>Characterization of the caprolactam degradation pathway in Pseudomonas jessenii using mass spectrometry-based proteomics.</title>
        <authorList>
            <person name="Otzen M."/>
            <person name="Palacio C."/>
            <person name="Janssen D.B."/>
        </authorList>
    </citation>
    <scope>NUCLEOTIDE SEQUENCE [LARGE SCALE GENOMIC DNA]</scope>
    <source>
        <strain evidence="1 2">GO3</strain>
    </source>
</reference>
<dbReference type="SUPFAM" id="SSF52777">
    <property type="entry name" value="CoA-dependent acyltransferases"/>
    <property type="match status" value="1"/>
</dbReference>
<evidence type="ECO:0000313" key="2">
    <source>
        <dbReference type="Proteomes" id="UP000247437"/>
    </source>
</evidence>
<proteinExistence type="predicted"/>
<accession>A0A2W0E927</accession>
<sequence length="115" mass="12376">RARKAGLSISPKHVFSHPTLAELATVAQPVVADEPVPALVAPAVKIELSDAQYQALALTADEVEDVYPLSPMQQGMLFHSVQDGDSGLYVNQIEVGVRGVDGPRFREAWADAARR</sequence>
<feature type="non-terminal residue" evidence="1">
    <location>
        <position position="1"/>
    </location>
</feature>
<evidence type="ECO:0000313" key="1">
    <source>
        <dbReference type="EMBL" id="PYY66049.1"/>
    </source>
</evidence>
<dbReference type="Gene3D" id="3.30.559.10">
    <property type="entry name" value="Chloramphenicol acetyltransferase-like domain"/>
    <property type="match status" value="1"/>
</dbReference>
<feature type="non-terminal residue" evidence="1">
    <location>
        <position position="115"/>
    </location>
</feature>
<dbReference type="InterPro" id="IPR023213">
    <property type="entry name" value="CAT-like_dom_sf"/>
</dbReference>
<dbReference type="PANTHER" id="PTHR45398:SF1">
    <property type="entry name" value="ENZYME, PUTATIVE (JCVI)-RELATED"/>
    <property type="match status" value="1"/>
</dbReference>
<comment type="caution">
    <text evidence="1">The sequence shown here is derived from an EMBL/GenBank/DDBJ whole genome shotgun (WGS) entry which is preliminary data.</text>
</comment>